<dbReference type="NCBIfam" id="TIGR01681">
    <property type="entry name" value="HAD-SF-IIIC"/>
    <property type="match status" value="1"/>
</dbReference>
<dbReference type="InterPro" id="IPR010037">
    <property type="entry name" value="FkbH_domain"/>
</dbReference>
<keyword evidence="2" id="KW-1185">Reference proteome</keyword>
<dbReference type="Gene3D" id="3.40.50.1000">
    <property type="entry name" value="HAD superfamily/HAD-like"/>
    <property type="match status" value="1"/>
</dbReference>
<dbReference type="Gene3D" id="3.40.630.30">
    <property type="match status" value="1"/>
</dbReference>
<dbReference type="OrthoDB" id="323926at2"/>
<dbReference type="AlphaFoldDB" id="A0A5C6CW08"/>
<dbReference type="Proteomes" id="UP000316304">
    <property type="component" value="Unassembled WGS sequence"/>
</dbReference>
<proteinExistence type="predicted"/>
<dbReference type="RefSeq" id="WP_146593400.1">
    <property type="nucleotide sequence ID" value="NZ_SJPT01000001.1"/>
</dbReference>
<dbReference type="SUPFAM" id="SSF56784">
    <property type="entry name" value="HAD-like"/>
    <property type="match status" value="1"/>
</dbReference>
<dbReference type="InterPro" id="IPR023214">
    <property type="entry name" value="HAD_sf"/>
</dbReference>
<name>A0A5C6CW08_9BACT</name>
<sequence>MEVNHFDKRARLAECKSQIAAALNDQNFSEVQLWLARAWDADPSAALSAWTKRTLDPVRDDFCLAGIKVAFLRAYTIEPAVALLTASAYTQRLRIDPFLGQFNTYAQELLTPGSDYHRFEADVTILALLTRVVAPELWDGFASRTESDTEKIVDRVCNELGTLMDHFRKHNSGYMVIHNLEPPPLLCLGIGDPGRPGGQRDCIQRINQFLRCEIDRRPGFCLLDMEHLVYGFGASRWYDEQRWQTIRLPMASDAVAVLAKHWLKHIGALSLPAKKVLVVDLDNTMWHGVVGEDGYDGIRLDDSPAGQPHRKLQQALLDLHHRGVLLAICSKNNHADAWQVIQQHPDMLLRPEHFAAVRINWENKSSNLQSLAAELNVGIDSFVFLDDNPVEQQQVRHALPQVRVLDVGKDASGYSAIVRDEIGFERRWVSQDDQNRGRMYAQQRSRRDAQAESSDLETYLHSLETVVERIDPDAAMLERVAQLTQKTNQFNLTTRRYSIQQINELSRANESEVLAFQVSDRFGDSGIVGVAILRFEPDGCEIDSLLMSCRVIGRNIETAMLTEIIDIARLRSCERIIGRYIPTAKNSPCADFYDQHGFVFANGAWELNCGQRSSVEMPAWIKMRVPPVTPPGQT</sequence>
<protein>
    <submittedName>
        <fullName evidence="1">Uncharacterized protein</fullName>
    </submittedName>
</protein>
<evidence type="ECO:0000313" key="1">
    <source>
        <dbReference type="EMBL" id="TWU27166.1"/>
    </source>
</evidence>
<dbReference type="GO" id="GO:0016788">
    <property type="term" value="F:hydrolase activity, acting on ester bonds"/>
    <property type="evidence" value="ECO:0007669"/>
    <property type="project" value="UniProtKB-ARBA"/>
</dbReference>
<dbReference type="InterPro" id="IPR036412">
    <property type="entry name" value="HAD-like_sf"/>
</dbReference>
<dbReference type="InterPro" id="IPR016181">
    <property type="entry name" value="Acyl_CoA_acyltransferase"/>
</dbReference>
<dbReference type="EMBL" id="SJPT01000001">
    <property type="protein sequence ID" value="TWU27166.1"/>
    <property type="molecule type" value="Genomic_DNA"/>
</dbReference>
<gene>
    <name evidence="1" type="ORF">Pla52o_10300</name>
</gene>
<reference evidence="1 2" key="1">
    <citation type="submission" date="2019-02" db="EMBL/GenBank/DDBJ databases">
        <title>Deep-cultivation of Planctomycetes and their phenomic and genomic characterization uncovers novel biology.</title>
        <authorList>
            <person name="Wiegand S."/>
            <person name="Jogler M."/>
            <person name="Boedeker C."/>
            <person name="Pinto D."/>
            <person name="Vollmers J."/>
            <person name="Rivas-Marin E."/>
            <person name="Kohn T."/>
            <person name="Peeters S.H."/>
            <person name="Heuer A."/>
            <person name="Rast P."/>
            <person name="Oberbeckmann S."/>
            <person name="Bunk B."/>
            <person name="Jeske O."/>
            <person name="Meyerdierks A."/>
            <person name="Storesund J.E."/>
            <person name="Kallscheuer N."/>
            <person name="Luecker S."/>
            <person name="Lage O.M."/>
            <person name="Pohl T."/>
            <person name="Merkel B.J."/>
            <person name="Hornburger P."/>
            <person name="Mueller R.-W."/>
            <person name="Bruemmer F."/>
            <person name="Labrenz M."/>
            <person name="Spormann A.M."/>
            <person name="Op Den Camp H."/>
            <person name="Overmann J."/>
            <person name="Amann R."/>
            <person name="Jetten M.S.M."/>
            <person name="Mascher T."/>
            <person name="Medema M.H."/>
            <person name="Devos D.P."/>
            <person name="Kaster A.-K."/>
            <person name="Ovreas L."/>
            <person name="Rohde M."/>
            <person name="Galperin M.Y."/>
            <person name="Jogler C."/>
        </authorList>
    </citation>
    <scope>NUCLEOTIDE SEQUENCE [LARGE SCALE GENOMIC DNA]</scope>
    <source>
        <strain evidence="1 2">Pla52o</strain>
    </source>
</reference>
<evidence type="ECO:0000313" key="2">
    <source>
        <dbReference type="Proteomes" id="UP000316304"/>
    </source>
</evidence>
<dbReference type="Gene3D" id="3.40.50.1110">
    <property type="entry name" value="SGNH hydrolase"/>
    <property type="match status" value="1"/>
</dbReference>
<comment type="caution">
    <text evidence="1">The sequence shown here is derived from an EMBL/GenBank/DDBJ whole genome shotgun (WGS) entry which is preliminary data.</text>
</comment>
<organism evidence="1 2">
    <name type="scientific">Novipirellula galeiformis</name>
    <dbReference type="NCBI Taxonomy" id="2528004"/>
    <lineage>
        <taxon>Bacteria</taxon>
        <taxon>Pseudomonadati</taxon>
        <taxon>Planctomycetota</taxon>
        <taxon>Planctomycetia</taxon>
        <taxon>Pirellulales</taxon>
        <taxon>Pirellulaceae</taxon>
        <taxon>Novipirellula</taxon>
    </lineage>
</organism>
<dbReference type="InterPro" id="IPR036514">
    <property type="entry name" value="SGNH_hydro_sf"/>
</dbReference>
<dbReference type="SUPFAM" id="SSF55729">
    <property type="entry name" value="Acyl-CoA N-acyltransferases (Nat)"/>
    <property type="match status" value="1"/>
</dbReference>
<dbReference type="NCBIfam" id="TIGR01686">
    <property type="entry name" value="FkbH"/>
    <property type="match status" value="1"/>
</dbReference>
<dbReference type="InterPro" id="IPR010033">
    <property type="entry name" value="HAD_SF_ppase_IIIC"/>
</dbReference>
<accession>A0A5C6CW08</accession>